<evidence type="ECO:0000256" key="5">
    <source>
        <dbReference type="ARBA" id="ARBA00023237"/>
    </source>
</evidence>
<dbReference type="SUPFAM" id="SSF48452">
    <property type="entry name" value="TPR-like"/>
    <property type="match status" value="1"/>
</dbReference>
<dbReference type="EMBL" id="FOQO01000006">
    <property type="protein sequence ID" value="SFI84845.1"/>
    <property type="molecule type" value="Genomic_DNA"/>
</dbReference>
<evidence type="ECO:0000256" key="4">
    <source>
        <dbReference type="ARBA" id="ARBA00023136"/>
    </source>
</evidence>
<accession>A0A1I3LK52</accession>
<name>A0A1I3LK52_9SPHI</name>
<dbReference type="STRING" id="1477437.SAMN05444682_10651"/>
<dbReference type="CDD" id="cd08977">
    <property type="entry name" value="SusD"/>
    <property type="match status" value="1"/>
</dbReference>
<evidence type="ECO:0000313" key="9">
    <source>
        <dbReference type="Proteomes" id="UP000198670"/>
    </source>
</evidence>
<dbReference type="InterPro" id="IPR011990">
    <property type="entry name" value="TPR-like_helical_dom_sf"/>
</dbReference>
<feature type="domain" description="RagB/SusD" evidence="6">
    <location>
        <begin position="271"/>
        <end position="542"/>
    </location>
</feature>
<proteinExistence type="inferred from homology"/>
<dbReference type="AlphaFoldDB" id="A0A1I3LK52"/>
<keyword evidence="5" id="KW-0998">Cell outer membrane</keyword>
<evidence type="ECO:0000256" key="2">
    <source>
        <dbReference type="ARBA" id="ARBA00006275"/>
    </source>
</evidence>
<dbReference type="RefSeq" id="WP_090627402.1">
    <property type="nucleotide sequence ID" value="NZ_FOQO01000006.1"/>
</dbReference>
<evidence type="ECO:0000313" key="8">
    <source>
        <dbReference type="EMBL" id="SFI84845.1"/>
    </source>
</evidence>
<dbReference type="Pfam" id="PF07980">
    <property type="entry name" value="SusD_RagB"/>
    <property type="match status" value="1"/>
</dbReference>
<feature type="domain" description="SusD-like N-terminal" evidence="7">
    <location>
        <begin position="31"/>
        <end position="223"/>
    </location>
</feature>
<evidence type="ECO:0000256" key="3">
    <source>
        <dbReference type="ARBA" id="ARBA00022729"/>
    </source>
</evidence>
<reference evidence="8 9" key="1">
    <citation type="submission" date="2016-10" db="EMBL/GenBank/DDBJ databases">
        <authorList>
            <person name="de Groot N.N."/>
        </authorList>
    </citation>
    <scope>NUCLEOTIDE SEQUENCE [LARGE SCALE GENOMIC DNA]</scope>
    <source>
        <strain evidence="8 9">RK1</strain>
    </source>
</reference>
<keyword evidence="9" id="KW-1185">Reference proteome</keyword>
<keyword evidence="4" id="KW-0472">Membrane</keyword>
<comment type="similarity">
    <text evidence="2">Belongs to the SusD family.</text>
</comment>
<organism evidence="8 9">
    <name type="scientific">Parapedobacter indicus</name>
    <dbReference type="NCBI Taxonomy" id="1477437"/>
    <lineage>
        <taxon>Bacteria</taxon>
        <taxon>Pseudomonadati</taxon>
        <taxon>Bacteroidota</taxon>
        <taxon>Sphingobacteriia</taxon>
        <taxon>Sphingobacteriales</taxon>
        <taxon>Sphingobacteriaceae</taxon>
        <taxon>Parapedobacter</taxon>
    </lineage>
</organism>
<keyword evidence="3" id="KW-0732">Signal</keyword>
<evidence type="ECO:0000259" key="7">
    <source>
        <dbReference type="Pfam" id="PF14322"/>
    </source>
</evidence>
<comment type="subcellular location">
    <subcellularLocation>
        <location evidence="1">Cell outer membrane</location>
    </subcellularLocation>
</comment>
<evidence type="ECO:0000259" key="6">
    <source>
        <dbReference type="Pfam" id="PF07980"/>
    </source>
</evidence>
<dbReference type="Gene3D" id="1.25.40.390">
    <property type="match status" value="1"/>
</dbReference>
<dbReference type="GO" id="GO:0009279">
    <property type="term" value="C:cell outer membrane"/>
    <property type="evidence" value="ECO:0007669"/>
    <property type="project" value="UniProtKB-SubCell"/>
</dbReference>
<gene>
    <name evidence="8" type="ORF">SAMN05444682_10651</name>
</gene>
<sequence>MELPINQRIFTNRLVFYSILVTILMASCKADFLDRKPLDKVSEADVWQDEKLIEAFVNNCYDVRHGFLVDYYMMPLSDEAYRRGRETYHLINRGELSPVNNTALDHWGKFYNLITNCNVFFESIDDAPIDESLKDRFRGEVGFMRAYAYFRLVSLYGGVPLITSVFGLHDDFRVERNTYDECIGFIVAELEAAEERLPLQYSGKDIGRITKGAAMALKSRVLLYAASPLNNPENDQAKWIKAAEAAKAVIDLGIYSLYPDYKSLFTTPFNQEVIWSRQFQNNRSIETRIELHFYPNGSGGYGQVNPLHNLVDAYETKKGTLPADDPDYNPQAPYENRDPRFYDCILYDGAPWQDRRIESYVPGGMDSSEGTEGWNASFTSYSVRKFVDESISRPSASNVGNTPWIYIRYGEILLNYAEAMYHLGDENTARNYVNTIRQRESVQMPPVLDSGVGLLKRIQHERRIELVFEEHRFFDVRRWKIAEETENVDAMRMSITLDRSTGKKTYKPEVFQERGFSERNYLVPIPQSEIERNSLLTQNSGY</sequence>
<evidence type="ECO:0000256" key="1">
    <source>
        <dbReference type="ARBA" id="ARBA00004442"/>
    </source>
</evidence>
<dbReference type="OrthoDB" id="5694214at2"/>
<dbReference type="InterPro" id="IPR033985">
    <property type="entry name" value="SusD-like_N"/>
</dbReference>
<dbReference type="InterPro" id="IPR012944">
    <property type="entry name" value="SusD_RagB_dom"/>
</dbReference>
<dbReference type="Pfam" id="PF14322">
    <property type="entry name" value="SusD-like_3"/>
    <property type="match status" value="1"/>
</dbReference>
<dbReference type="Proteomes" id="UP000198670">
    <property type="component" value="Unassembled WGS sequence"/>
</dbReference>
<protein>
    <submittedName>
        <fullName evidence="8">Starch-binding associating with outer membrane</fullName>
    </submittedName>
</protein>